<evidence type="ECO:0000313" key="3">
    <source>
        <dbReference type="Proteomes" id="UP000029120"/>
    </source>
</evidence>
<dbReference type="Proteomes" id="UP000029120">
    <property type="component" value="Chromosome 3"/>
</dbReference>
<proteinExistence type="predicted"/>
<dbReference type="EMBL" id="CM002871">
    <property type="protein sequence ID" value="KFK38104.1"/>
    <property type="molecule type" value="Genomic_DNA"/>
</dbReference>
<sequence length="163" mass="18574">MEWLRGFRADYGIPVMVVVWTCISYIPWKRPLVSLNPWPPQNLAQQSSSVDNPMRSPRDSSFQRCYPTISHAHKRLGNTETPVTSKQTRGSSAEEAYQQMLSSDTPRACSDSGSQTVTNAKGFSLQAWETQISVRYRDISQDYIASGKSQARKTYYSYHINLR</sequence>
<reference evidence="3" key="1">
    <citation type="journal article" date="2015" name="Nat. Plants">
        <title>Genome expansion of Arabis alpina linked with retrotransposition and reduced symmetric DNA methylation.</title>
        <authorList>
            <person name="Willing E.M."/>
            <person name="Rawat V."/>
            <person name="Mandakova T."/>
            <person name="Maumus F."/>
            <person name="James G.V."/>
            <person name="Nordstroem K.J."/>
            <person name="Becker C."/>
            <person name="Warthmann N."/>
            <person name="Chica C."/>
            <person name="Szarzynska B."/>
            <person name="Zytnicki M."/>
            <person name="Albani M.C."/>
            <person name="Kiefer C."/>
            <person name="Bergonzi S."/>
            <person name="Castaings L."/>
            <person name="Mateos J.L."/>
            <person name="Berns M.C."/>
            <person name="Bujdoso N."/>
            <person name="Piofczyk T."/>
            <person name="de Lorenzo L."/>
            <person name="Barrero-Sicilia C."/>
            <person name="Mateos I."/>
            <person name="Piednoel M."/>
            <person name="Hagmann J."/>
            <person name="Chen-Min-Tao R."/>
            <person name="Iglesias-Fernandez R."/>
            <person name="Schuster S.C."/>
            <person name="Alonso-Blanco C."/>
            <person name="Roudier F."/>
            <person name="Carbonero P."/>
            <person name="Paz-Ares J."/>
            <person name="Davis S.J."/>
            <person name="Pecinka A."/>
            <person name="Quesneville H."/>
            <person name="Colot V."/>
            <person name="Lysak M.A."/>
            <person name="Weigel D."/>
            <person name="Coupland G."/>
            <person name="Schneeberger K."/>
        </authorList>
    </citation>
    <scope>NUCLEOTIDE SEQUENCE [LARGE SCALE GENOMIC DNA]</scope>
    <source>
        <strain evidence="3">cv. Pajares</strain>
    </source>
</reference>
<feature type="region of interest" description="Disordered" evidence="1">
    <location>
        <begin position="43"/>
        <end position="62"/>
    </location>
</feature>
<name>A0A087H7K2_ARAAL</name>
<accession>A0A087H7K2</accession>
<gene>
    <name evidence="2" type="ordered locus">AALP_Aa3g069800</name>
</gene>
<keyword evidence="3" id="KW-1185">Reference proteome</keyword>
<evidence type="ECO:0000313" key="2">
    <source>
        <dbReference type="EMBL" id="KFK38104.1"/>
    </source>
</evidence>
<feature type="compositionally biased region" description="Polar residues" evidence="1">
    <location>
        <begin position="78"/>
        <end position="91"/>
    </location>
</feature>
<dbReference type="AlphaFoldDB" id="A0A087H7K2"/>
<organism evidence="2 3">
    <name type="scientific">Arabis alpina</name>
    <name type="common">Alpine rock-cress</name>
    <dbReference type="NCBI Taxonomy" id="50452"/>
    <lineage>
        <taxon>Eukaryota</taxon>
        <taxon>Viridiplantae</taxon>
        <taxon>Streptophyta</taxon>
        <taxon>Embryophyta</taxon>
        <taxon>Tracheophyta</taxon>
        <taxon>Spermatophyta</taxon>
        <taxon>Magnoliopsida</taxon>
        <taxon>eudicotyledons</taxon>
        <taxon>Gunneridae</taxon>
        <taxon>Pentapetalae</taxon>
        <taxon>rosids</taxon>
        <taxon>malvids</taxon>
        <taxon>Brassicales</taxon>
        <taxon>Brassicaceae</taxon>
        <taxon>Arabideae</taxon>
        <taxon>Arabis</taxon>
    </lineage>
</organism>
<evidence type="ECO:0000256" key="1">
    <source>
        <dbReference type="SAM" id="MobiDB-lite"/>
    </source>
</evidence>
<feature type="region of interest" description="Disordered" evidence="1">
    <location>
        <begin position="71"/>
        <end position="94"/>
    </location>
</feature>
<protein>
    <submittedName>
        <fullName evidence="2">Uncharacterized protein</fullName>
    </submittedName>
</protein>
<dbReference type="Gramene" id="KFK38104">
    <property type="protein sequence ID" value="KFK38104"/>
    <property type="gene ID" value="AALP_AA3G069800"/>
</dbReference>